<protein>
    <submittedName>
        <fullName evidence="1">Polysaccharide biosynthesis protein</fullName>
    </submittedName>
</protein>
<dbReference type="AlphaFoldDB" id="A0A7G9SD12"/>
<dbReference type="Pfam" id="PF14305">
    <property type="entry name" value="ATPgrasp_TupA"/>
    <property type="match status" value="1"/>
</dbReference>
<sequence length="314" mass="34989">MTSVSPALTVPAQARTGLPLAIRSARVALTYFWRHRRWPSLSGPRLFTEWVQWRKLHDRRDGLARLTDKLKSKLIASSALGPAMVVPTLWSGKELPSVPPGPYPLMVKANHGCGHHVVVRSDADWQRARRRSRDWMRVSYGAWLDEWHYGAARRLLIVEPMLGEGGGLPVDFKIYVLGGRAVIVQVHEGRGGNHRWAQMDLDWRPLSRRTTSVVRPASLEAMIDAAERLSSGHDMLRVDFYEIAGQPLFGEFCLFPGSGLDPFDPPELDDWLGMLWTEARGLSGIAERGCDGVDGQLDPVADAMIGFAAPMPLQ</sequence>
<evidence type="ECO:0000313" key="1">
    <source>
        <dbReference type="EMBL" id="QNN65737.1"/>
    </source>
</evidence>
<dbReference type="SUPFAM" id="SSF56059">
    <property type="entry name" value="Glutathione synthetase ATP-binding domain-like"/>
    <property type="match status" value="1"/>
</dbReference>
<dbReference type="EMBL" id="CP060717">
    <property type="protein sequence ID" value="QNN65737.1"/>
    <property type="molecule type" value="Genomic_DNA"/>
</dbReference>
<dbReference type="RefSeq" id="WP_187542722.1">
    <property type="nucleotide sequence ID" value="NZ_CP060717.1"/>
</dbReference>
<dbReference type="KEGG" id="srhi:H9L12_04035"/>
<reference evidence="1 2" key="1">
    <citation type="submission" date="2020-08" db="EMBL/GenBank/DDBJ databases">
        <title>Genome sequence of Sphingomonas rhizophila KACC 19189T.</title>
        <authorList>
            <person name="Hyun D.-W."/>
            <person name="Bae J.-W."/>
        </authorList>
    </citation>
    <scope>NUCLEOTIDE SEQUENCE [LARGE SCALE GENOMIC DNA]</scope>
    <source>
        <strain evidence="1 2">KACC 19189</strain>
    </source>
</reference>
<organism evidence="1 2">
    <name type="scientific">Sphingomonas rhizophila</name>
    <dbReference type="NCBI Taxonomy" id="2071607"/>
    <lineage>
        <taxon>Bacteria</taxon>
        <taxon>Pseudomonadati</taxon>
        <taxon>Pseudomonadota</taxon>
        <taxon>Alphaproteobacteria</taxon>
        <taxon>Sphingomonadales</taxon>
        <taxon>Sphingomonadaceae</taxon>
        <taxon>Sphingomonas</taxon>
    </lineage>
</organism>
<dbReference type="Proteomes" id="UP000515955">
    <property type="component" value="Chromosome"/>
</dbReference>
<dbReference type="InterPro" id="IPR029465">
    <property type="entry name" value="ATPgrasp_TupA"/>
</dbReference>
<gene>
    <name evidence="1" type="ORF">H9L12_04035</name>
</gene>
<name>A0A7G9SD12_9SPHN</name>
<proteinExistence type="predicted"/>
<accession>A0A7G9SD12</accession>
<evidence type="ECO:0000313" key="2">
    <source>
        <dbReference type="Proteomes" id="UP000515955"/>
    </source>
</evidence>
<keyword evidence="2" id="KW-1185">Reference proteome</keyword>